<feature type="domain" description="Stereocilin LRR" evidence="4">
    <location>
        <begin position="565"/>
        <end position="772"/>
    </location>
</feature>
<protein>
    <submittedName>
        <fullName evidence="5">Stereocilin</fullName>
    </submittedName>
</protein>
<dbReference type="Pfam" id="PF21058">
    <property type="entry name" value="Stereocilin"/>
    <property type="match status" value="1"/>
</dbReference>
<dbReference type="PANTHER" id="PTHR23412">
    <property type="entry name" value="STEREOCILIN RELATED"/>
    <property type="match status" value="1"/>
</dbReference>
<feature type="compositionally biased region" description="Low complexity" evidence="3">
    <location>
        <begin position="1481"/>
        <end position="1492"/>
    </location>
</feature>
<feature type="region of interest" description="Disordered" evidence="3">
    <location>
        <begin position="871"/>
        <end position="902"/>
    </location>
</feature>
<evidence type="ECO:0000256" key="1">
    <source>
        <dbReference type="ARBA" id="ARBA00022729"/>
    </source>
</evidence>
<evidence type="ECO:0000259" key="4">
    <source>
        <dbReference type="Pfam" id="PF21058"/>
    </source>
</evidence>
<accession>A0A8B9PKB5</accession>
<feature type="compositionally biased region" description="Pro residues" evidence="3">
    <location>
        <begin position="876"/>
        <end position="888"/>
    </location>
</feature>
<dbReference type="InterPro" id="IPR026664">
    <property type="entry name" value="Stereocilin-rel"/>
</dbReference>
<reference evidence="5" key="2">
    <citation type="submission" date="2025-09" db="UniProtKB">
        <authorList>
            <consortium name="Ensembl"/>
        </authorList>
    </citation>
    <scope>IDENTIFICATION</scope>
</reference>
<dbReference type="GO" id="GO:0060091">
    <property type="term" value="C:kinocilium"/>
    <property type="evidence" value="ECO:0007669"/>
    <property type="project" value="TreeGrafter"/>
</dbReference>
<keyword evidence="2" id="KW-0325">Glycoprotein</keyword>
<reference evidence="5" key="1">
    <citation type="submission" date="2025-08" db="UniProtKB">
        <authorList>
            <consortium name="Ensembl"/>
        </authorList>
    </citation>
    <scope>IDENTIFICATION</scope>
</reference>
<evidence type="ECO:0000313" key="5">
    <source>
        <dbReference type="Ensembl" id="ENSAOWP00000012100.1"/>
    </source>
</evidence>
<dbReference type="InterPro" id="IPR048992">
    <property type="entry name" value="Stereocilin_LRR"/>
</dbReference>
<dbReference type="GO" id="GO:0007160">
    <property type="term" value="P:cell-matrix adhesion"/>
    <property type="evidence" value="ECO:0007669"/>
    <property type="project" value="TreeGrafter"/>
</dbReference>
<name>A0A8B9PKB5_APTOW</name>
<organism evidence="5 6">
    <name type="scientific">Apteryx owenii</name>
    <name type="common">Little spotted kiwi</name>
    <dbReference type="NCBI Taxonomy" id="8824"/>
    <lineage>
        <taxon>Eukaryota</taxon>
        <taxon>Metazoa</taxon>
        <taxon>Chordata</taxon>
        <taxon>Craniata</taxon>
        <taxon>Vertebrata</taxon>
        <taxon>Euteleostomi</taxon>
        <taxon>Archelosauria</taxon>
        <taxon>Archosauria</taxon>
        <taxon>Dinosauria</taxon>
        <taxon>Saurischia</taxon>
        <taxon>Theropoda</taxon>
        <taxon>Coelurosauria</taxon>
        <taxon>Aves</taxon>
        <taxon>Palaeognathae</taxon>
        <taxon>Apterygiformes</taxon>
        <taxon>Apterygidae</taxon>
        <taxon>Apteryx</taxon>
    </lineage>
</organism>
<sequence length="1509" mass="159832">ASHSMWTLQHKEDLCLMMLSLLLPCRRHSQSWTGLKSSPSGSDGLSSFLHNISRLLEHPEQAGEPWGPVLQPQPQRPPGDSLPRATLLRLQHILLSLRGSWHWDALLGLLHRLRSLSGAEQPLAPQPRWRLLSSLAEALGQALVAGALGPGGARLQSPRRTPAGHGGCSGGPGWLAWLLAPPQPWSPRDRRPAGAQALRPEPPWAPVGEARAEEPGWAAGPCGAAQRALEALRQRLARAAGCGLYSHFRRRVSHVRGALVHEASLALRVPHLDGDGRCSTGTLQQLLLWGFHHNISWDARALGFAAAALPAPPPLTGCLQPVPRKAAAPRGEPSLLPPVLEAVCNDSIPGLPGISNFTVYLYCNLFNSSRGSSQRPGDLGAACSDADWYLSGGSAWAWACREHFPAEFNATVCSNVSLRETPGPQQLLLEELCASLATSPSTFQELTRANASLAQPLGHPQPGAPARCQDGWSGARRLLQRLLALLPLPPGPGPAAYLLGLTSRLARCQEEPPSWVPHTNYLLRLLDLVLALSELDAAGQVAREPLSEAILLSSLMDNTSFWDLLRANASGGILRAVGRYLGQERRAAAKRELLGCFSVSELGGSKRPAQGLSCLSPQEYLQMPRESLHQLLLSAESEAMQRFLALLLTAALQVLSSKEEALQSLASLLLRRFPHLTPQLFVDLSQFIPFMAVSDIMRFPPALLANETVLAALRMHSTQLTPGQKAAFARRLLQAPFLGAVPTWPLGFLHAALPLLPHLPLSSFLQLTPQQVGCESPAHCPASRAGTPSQHTFTPTLPQGLGALACFLSPEELQELASLRDPRGPVEQSLLACAAAGTLPQHGRVSQLQDGPWVLRPSAKHSSALLSPHLSLLPAAPSPSTAPEPPQGEEPGPAQHSPTAAQLSEPGWCLSRQAMAGDADRLCPLLPGLGPTSLAAVLAPLQRQGCACLGPALPLLSAAQTAALLQALQVPAAKQGWGPPATPQCSPQCPTPPQGPRREQPLDGWPDCLLPLVPLQLLRPGAQALRGTPRALQLPWSPQQVRGRAQGCTGWPVPPHPPPTAAPPQAQLLWREVGAGTNRRARAALLPLPRSCPLPAPLLPHSCPSCPQSLPRGCHGLCSRTPCPAAPCPLVPNSPRASRPGLALCPTCLMPSPQHWPHVSCAPRPWCHPPALALCPLSPTSLVPSPSIGPVSPEPHVPGSVPSRAGPCPPHGGCCWRPGVAPACSAAPVPSCADVRATFPAAWSAAQLAAMDPAQLQHCLGLLSQDPALRPDQLRAVLGQARRPALALLLGRLATQLGESELRQLVLSDWGALSALGDLDGWSTQAVVSSFLRQRGVRARDLVLPELVALGHLLCGLRAAEMQSLDAEELSKAAPFLGSLSLRCSEQQMEALAARLTSSAAFGPASAWGPEIFTEIGTLAAGLPDIVLSALVPEQIWALTPQAIAAIPAPKFAVVFGSAQLLTLSSAQASAVTPEQRRRLSSAQRRALASAQYEGEAAQDGQGESSRGF</sequence>
<evidence type="ECO:0000256" key="3">
    <source>
        <dbReference type="SAM" id="MobiDB-lite"/>
    </source>
</evidence>
<feature type="region of interest" description="Disordered" evidence="3">
    <location>
        <begin position="978"/>
        <end position="999"/>
    </location>
</feature>
<dbReference type="Proteomes" id="UP000694424">
    <property type="component" value="Unplaced"/>
</dbReference>
<dbReference type="Ensembl" id="ENSAOWT00000013754.1">
    <property type="protein sequence ID" value="ENSAOWP00000012100.1"/>
    <property type="gene ID" value="ENSAOWG00000008285.1"/>
</dbReference>
<dbReference type="GO" id="GO:0032426">
    <property type="term" value="C:stereocilium tip"/>
    <property type="evidence" value="ECO:0007669"/>
    <property type="project" value="TreeGrafter"/>
</dbReference>
<dbReference type="PANTHER" id="PTHR23412:SF14">
    <property type="entry name" value="STEREOCILIN-RELATED"/>
    <property type="match status" value="1"/>
</dbReference>
<evidence type="ECO:0000256" key="2">
    <source>
        <dbReference type="ARBA" id="ARBA00023180"/>
    </source>
</evidence>
<evidence type="ECO:0000313" key="6">
    <source>
        <dbReference type="Proteomes" id="UP000694424"/>
    </source>
</evidence>
<proteinExistence type="predicted"/>
<feature type="region of interest" description="Disordered" evidence="3">
    <location>
        <begin position="1475"/>
        <end position="1509"/>
    </location>
</feature>
<keyword evidence="6" id="KW-1185">Reference proteome</keyword>
<dbReference type="GO" id="GO:0009986">
    <property type="term" value="C:cell surface"/>
    <property type="evidence" value="ECO:0007669"/>
    <property type="project" value="TreeGrafter"/>
</dbReference>
<keyword evidence="1" id="KW-0732">Signal</keyword>